<dbReference type="GO" id="GO:0032259">
    <property type="term" value="P:methylation"/>
    <property type="evidence" value="ECO:0007669"/>
    <property type="project" value="UniProtKB-KW"/>
</dbReference>
<dbReference type="Gene3D" id="3.40.50.150">
    <property type="entry name" value="Vaccinia Virus protein VP39"/>
    <property type="match status" value="1"/>
</dbReference>
<dbReference type="InterPro" id="IPR029063">
    <property type="entry name" value="SAM-dependent_MTases_sf"/>
</dbReference>
<evidence type="ECO:0000313" key="2">
    <source>
        <dbReference type="Proteomes" id="UP000273982"/>
    </source>
</evidence>
<dbReference type="KEGG" id="mros:EHO51_02530"/>
<name>A0A3G8M318_9HYPH</name>
<evidence type="ECO:0000313" key="1">
    <source>
        <dbReference type="EMBL" id="AZG75705.1"/>
    </source>
</evidence>
<accession>A0A3G8M318</accession>
<dbReference type="SUPFAM" id="SSF53335">
    <property type="entry name" value="S-adenosyl-L-methionine-dependent methyltransferases"/>
    <property type="match status" value="1"/>
</dbReference>
<dbReference type="AlphaFoldDB" id="A0A3G8M318"/>
<keyword evidence="1" id="KW-0489">Methyltransferase</keyword>
<organism evidence="1 2">
    <name type="scientific">Methylocystis rosea</name>
    <dbReference type="NCBI Taxonomy" id="173366"/>
    <lineage>
        <taxon>Bacteria</taxon>
        <taxon>Pseudomonadati</taxon>
        <taxon>Pseudomonadota</taxon>
        <taxon>Alphaproteobacteria</taxon>
        <taxon>Hyphomicrobiales</taxon>
        <taxon>Methylocystaceae</taxon>
        <taxon>Methylocystis</taxon>
    </lineage>
</organism>
<proteinExistence type="predicted"/>
<reference evidence="1 2" key="1">
    <citation type="submission" date="2018-11" db="EMBL/GenBank/DDBJ databases">
        <title>Genome squencing of methanotrophic bacteria isolated from alkaline groundwater in Korea.</title>
        <authorList>
            <person name="Nguyen L.N."/>
        </authorList>
    </citation>
    <scope>NUCLEOTIDE SEQUENCE [LARGE SCALE GENOMIC DNA]</scope>
    <source>
        <strain evidence="1 2">GW6</strain>
    </source>
</reference>
<keyword evidence="1" id="KW-0808">Transferase</keyword>
<protein>
    <submittedName>
        <fullName evidence="1">Class I SAM-dependent methyltransferase</fullName>
    </submittedName>
</protein>
<dbReference type="InterPro" id="IPR008884">
    <property type="entry name" value="TylF_MeTrfase"/>
</dbReference>
<dbReference type="Pfam" id="PF05711">
    <property type="entry name" value="TylF"/>
    <property type="match status" value="1"/>
</dbReference>
<dbReference type="PANTHER" id="PTHR40036:SF1">
    <property type="entry name" value="MACROCIN O-METHYLTRANSFERASE"/>
    <property type="match status" value="1"/>
</dbReference>
<sequence length="253" mass="28599">MQSNILPLSPFARFKSQWTDMSVYHQDGLHSIHNHEFMEDPDFVRAYARGVKAAGCDYNWHWRVHVGLWAAATAAKLPGDFVECGVNRGFLSSAIMTLLDWNALDRRFYLLDTFSGLDERYVSEEEKAAGVLERNKAEIERGFYTFEPEEVRKNFSEWKNIEIIVGSIPDTLPQIGAKRIAFLHIDLNCSPPEVAAAEALWDRLTPGGLILLDDYAYSGYRSQKLGMDGFAKRRDVPILSLPTGQGLMIKPAI</sequence>
<dbReference type="EMBL" id="CP034086">
    <property type="protein sequence ID" value="AZG75705.1"/>
    <property type="molecule type" value="Genomic_DNA"/>
</dbReference>
<dbReference type="GO" id="GO:0008168">
    <property type="term" value="F:methyltransferase activity"/>
    <property type="evidence" value="ECO:0007669"/>
    <property type="project" value="UniProtKB-KW"/>
</dbReference>
<dbReference type="PANTHER" id="PTHR40036">
    <property type="entry name" value="MACROCIN O-METHYLTRANSFERASE"/>
    <property type="match status" value="1"/>
</dbReference>
<gene>
    <name evidence="1" type="ORF">EHO51_02530</name>
</gene>
<dbReference type="Proteomes" id="UP000273982">
    <property type="component" value="Chromosome"/>
</dbReference>